<evidence type="ECO:0000256" key="6">
    <source>
        <dbReference type="ARBA" id="ARBA00022976"/>
    </source>
</evidence>
<evidence type="ECO:0000256" key="1">
    <source>
        <dbReference type="ARBA" id="ARBA00004477"/>
    </source>
</evidence>
<sequence length="392" mass="44424">MRHNGKQYLLTLAIYPVLISILLATLWFSFVQWEPICGNSNFSSAETEETLEALSSFGGFGNLAKQLKDQPRELLFASLIAVISFLVSVILITFALLCLYRHGLEQFIRYWMTVSTAVVLCLIGGTLLIRLCQFLCIPLDWLSVCFMSWNFSVGGVVAIFYYAPRWMYHGYLIVMASLLSWLFRDFPRLVVGLLLAGLATWDIYAVLSPRGPLRDMVEIAHERGGQGTEFPSLVYDTCPFDMHFIRQIEQREHFDSSRRNSPSSSEQPEETCLIEEGSYPCAPGSNATREENTVENESGTVANNRYIKIGLGDFVFYCLLVAKSSESNMLTWFFCLCSVIVGFFWTLVLLLGYRKALPALPISIFLGLLAYWISMLVTYPFSKHFISTTLFL</sequence>
<dbReference type="GO" id="GO:0042500">
    <property type="term" value="F:aspartic endopeptidase activity, intramembrane cleaving"/>
    <property type="evidence" value="ECO:0007669"/>
    <property type="project" value="InterPro"/>
</dbReference>
<keyword evidence="9 11" id="KW-0472">Membrane</keyword>
<keyword evidence="13" id="KW-1185">Reference proteome</keyword>
<feature type="transmembrane region" description="Helical" evidence="11">
    <location>
        <begin position="189"/>
        <end position="207"/>
    </location>
</feature>
<comment type="caution">
    <text evidence="12">The sequence shown here is derived from an EMBL/GenBank/DDBJ whole genome shotgun (WGS) entry which is preliminary data.</text>
</comment>
<feature type="transmembrane region" description="Helical" evidence="11">
    <location>
        <begin position="330"/>
        <end position="353"/>
    </location>
</feature>
<dbReference type="SMART" id="SM00730">
    <property type="entry name" value="PSN"/>
    <property type="match status" value="1"/>
</dbReference>
<gene>
    <name evidence="12" type="ORF">GAYE_SCF22MG4151</name>
</gene>
<protein>
    <recommendedName>
        <fullName evidence="14">Presenilin</fullName>
    </recommendedName>
</protein>
<evidence type="ECO:0000313" key="13">
    <source>
        <dbReference type="Proteomes" id="UP001300502"/>
    </source>
</evidence>
<dbReference type="InterPro" id="IPR006639">
    <property type="entry name" value="Preselin/SPP"/>
</dbReference>
<evidence type="ECO:0000313" key="12">
    <source>
        <dbReference type="EMBL" id="KAK4526237.1"/>
    </source>
</evidence>
<evidence type="ECO:0000256" key="7">
    <source>
        <dbReference type="ARBA" id="ARBA00022989"/>
    </source>
</evidence>
<dbReference type="GO" id="GO:0007219">
    <property type="term" value="P:Notch signaling pathway"/>
    <property type="evidence" value="ECO:0007669"/>
    <property type="project" value="UniProtKB-KW"/>
</dbReference>
<evidence type="ECO:0000256" key="2">
    <source>
        <dbReference type="ARBA" id="ARBA00004653"/>
    </source>
</evidence>
<dbReference type="GO" id="GO:0006509">
    <property type="term" value="P:membrane protein ectodomain proteolysis"/>
    <property type="evidence" value="ECO:0007669"/>
    <property type="project" value="TreeGrafter"/>
</dbReference>
<keyword evidence="5" id="KW-0256">Endoplasmic reticulum</keyword>
<accession>A0AAV9IFQ9</accession>
<keyword evidence="8" id="KW-0333">Golgi apparatus</keyword>
<proteinExistence type="inferred from homology"/>
<evidence type="ECO:0000256" key="9">
    <source>
        <dbReference type="ARBA" id="ARBA00023136"/>
    </source>
</evidence>
<comment type="similarity">
    <text evidence="3">Belongs to the peptidase A22A family.</text>
</comment>
<keyword evidence="6" id="KW-0914">Notch signaling pathway</keyword>
<dbReference type="Proteomes" id="UP001300502">
    <property type="component" value="Unassembled WGS sequence"/>
</dbReference>
<feature type="transmembrane region" description="Helical" evidence="11">
    <location>
        <begin position="12"/>
        <end position="33"/>
    </location>
</feature>
<evidence type="ECO:0000256" key="10">
    <source>
        <dbReference type="SAM" id="MobiDB-lite"/>
    </source>
</evidence>
<dbReference type="GO" id="GO:0070765">
    <property type="term" value="C:gamma-secretase complex"/>
    <property type="evidence" value="ECO:0007669"/>
    <property type="project" value="TreeGrafter"/>
</dbReference>
<organism evidence="12 13">
    <name type="scientific">Galdieria yellowstonensis</name>
    <dbReference type="NCBI Taxonomy" id="3028027"/>
    <lineage>
        <taxon>Eukaryota</taxon>
        <taxon>Rhodophyta</taxon>
        <taxon>Bangiophyceae</taxon>
        <taxon>Galdieriales</taxon>
        <taxon>Galdieriaceae</taxon>
        <taxon>Galdieria</taxon>
    </lineage>
</organism>
<dbReference type="GO" id="GO:0005789">
    <property type="term" value="C:endoplasmic reticulum membrane"/>
    <property type="evidence" value="ECO:0007669"/>
    <property type="project" value="UniProtKB-SubCell"/>
</dbReference>
<feature type="transmembrane region" description="Helical" evidence="11">
    <location>
        <begin position="74"/>
        <end position="100"/>
    </location>
</feature>
<feature type="transmembrane region" description="Helical" evidence="11">
    <location>
        <begin position="107"/>
        <end position="129"/>
    </location>
</feature>
<comment type="subcellular location">
    <subcellularLocation>
        <location evidence="1">Endoplasmic reticulum membrane</location>
        <topology evidence="1">Multi-pass membrane protein</topology>
    </subcellularLocation>
    <subcellularLocation>
        <location evidence="2">Golgi apparatus membrane</location>
        <topology evidence="2">Multi-pass membrane protein</topology>
    </subcellularLocation>
</comment>
<reference evidence="12 13" key="1">
    <citation type="submission" date="2022-07" db="EMBL/GenBank/DDBJ databases">
        <title>Genome-wide signatures of adaptation to extreme environments.</title>
        <authorList>
            <person name="Cho C.H."/>
            <person name="Yoon H.S."/>
        </authorList>
    </citation>
    <scope>NUCLEOTIDE SEQUENCE [LARGE SCALE GENOMIC DNA]</scope>
    <source>
        <strain evidence="12 13">108.79 E11</strain>
    </source>
</reference>
<name>A0AAV9IFQ9_9RHOD</name>
<evidence type="ECO:0000256" key="3">
    <source>
        <dbReference type="ARBA" id="ARBA00008604"/>
    </source>
</evidence>
<keyword evidence="7 11" id="KW-1133">Transmembrane helix</keyword>
<feature type="transmembrane region" description="Helical" evidence="11">
    <location>
        <begin position="141"/>
        <end position="161"/>
    </location>
</feature>
<evidence type="ECO:0000256" key="8">
    <source>
        <dbReference type="ARBA" id="ARBA00023034"/>
    </source>
</evidence>
<dbReference type="Pfam" id="PF01080">
    <property type="entry name" value="Presenilin"/>
    <property type="match status" value="2"/>
</dbReference>
<feature type="transmembrane region" description="Helical" evidence="11">
    <location>
        <begin position="359"/>
        <end position="381"/>
    </location>
</feature>
<evidence type="ECO:0008006" key="14">
    <source>
        <dbReference type="Google" id="ProtNLM"/>
    </source>
</evidence>
<evidence type="ECO:0000256" key="4">
    <source>
        <dbReference type="ARBA" id="ARBA00022692"/>
    </source>
</evidence>
<feature type="region of interest" description="Disordered" evidence="10">
    <location>
        <begin position="276"/>
        <end position="296"/>
    </location>
</feature>
<dbReference type="Gene3D" id="1.10.472.100">
    <property type="entry name" value="Presenilin"/>
    <property type="match status" value="1"/>
</dbReference>
<dbReference type="InterPro" id="IPR042524">
    <property type="entry name" value="Presenilin_C"/>
</dbReference>
<dbReference type="EMBL" id="JANCYU010000038">
    <property type="protein sequence ID" value="KAK4526237.1"/>
    <property type="molecule type" value="Genomic_DNA"/>
</dbReference>
<dbReference type="PANTHER" id="PTHR10202:SF13">
    <property type="entry name" value="PRESENILIN HOMOLOG"/>
    <property type="match status" value="1"/>
</dbReference>
<keyword evidence="4 11" id="KW-0812">Transmembrane</keyword>
<feature type="transmembrane region" description="Helical" evidence="11">
    <location>
        <begin position="166"/>
        <end position="183"/>
    </location>
</feature>
<evidence type="ECO:0000256" key="5">
    <source>
        <dbReference type="ARBA" id="ARBA00022824"/>
    </source>
</evidence>
<dbReference type="PANTHER" id="PTHR10202">
    <property type="entry name" value="PRESENILIN"/>
    <property type="match status" value="1"/>
</dbReference>
<evidence type="ECO:0000256" key="11">
    <source>
        <dbReference type="SAM" id="Phobius"/>
    </source>
</evidence>
<dbReference type="InterPro" id="IPR001108">
    <property type="entry name" value="Peptidase_A22A"/>
</dbReference>
<dbReference type="GO" id="GO:0016485">
    <property type="term" value="P:protein processing"/>
    <property type="evidence" value="ECO:0007669"/>
    <property type="project" value="InterPro"/>
</dbReference>
<dbReference type="GO" id="GO:0000139">
    <property type="term" value="C:Golgi membrane"/>
    <property type="evidence" value="ECO:0007669"/>
    <property type="project" value="UniProtKB-SubCell"/>
</dbReference>
<dbReference type="AlphaFoldDB" id="A0AAV9IFQ9"/>